<dbReference type="InterPro" id="IPR011251">
    <property type="entry name" value="Luciferase-like_dom"/>
</dbReference>
<keyword evidence="1" id="KW-0560">Oxidoreductase</keyword>
<dbReference type="GO" id="GO:0016705">
    <property type="term" value="F:oxidoreductase activity, acting on paired donors, with incorporation or reduction of molecular oxygen"/>
    <property type="evidence" value="ECO:0007669"/>
    <property type="project" value="InterPro"/>
</dbReference>
<dbReference type="InterPro" id="IPR050766">
    <property type="entry name" value="Bact_Lucif_Oxidored"/>
</dbReference>
<dbReference type="Proteomes" id="UP000239724">
    <property type="component" value="Unassembled WGS sequence"/>
</dbReference>
<dbReference type="Gene3D" id="3.20.20.30">
    <property type="entry name" value="Luciferase-like domain"/>
    <property type="match status" value="1"/>
</dbReference>
<accession>A0A2S6NB41</accession>
<dbReference type="GO" id="GO:0004497">
    <property type="term" value="F:monooxygenase activity"/>
    <property type="evidence" value="ECO:0007669"/>
    <property type="project" value="UniProtKB-KW"/>
</dbReference>
<gene>
    <name evidence="4" type="ORF">CCS01_16465</name>
</gene>
<protein>
    <recommendedName>
        <fullName evidence="3">Luciferase-like domain-containing protein</fullName>
    </recommendedName>
</protein>
<evidence type="ECO:0000256" key="2">
    <source>
        <dbReference type="ARBA" id="ARBA00023033"/>
    </source>
</evidence>
<organism evidence="4 5">
    <name type="scientific">Rhodopila globiformis</name>
    <name type="common">Rhodopseudomonas globiformis</name>
    <dbReference type="NCBI Taxonomy" id="1071"/>
    <lineage>
        <taxon>Bacteria</taxon>
        <taxon>Pseudomonadati</taxon>
        <taxon>Pseudomonadota</taxon>
        <taxon>Alphaproteobacteria</taxon>
        <taxon>Acetobacterales</taxon>
        <taxon>Acetobacteraceae</taxon>
        <taxon>Rhodopila</taxon>
    </lineage>
</organism>
<dbReference type="OrthoDB" id="9780518at2"/>
<dbReference type="GO" id="GO:0005829">
    <property type="term" value="C:cytosol"/>
    <property type="evidence" value="ECO:0007669"/>
    <property type="project" value="TreeGrafter"/>
</dbReference>
<dbReference type="SUPFAM" id="SSF51679">
    <property type="entry name" value="Bacterial luciferase-like"/>
    <property type="match status" value="1"/>
</dbReference>
<name>A0A2S6NB41_RHOGL</name>
<dbReference type="PANTHER" id="PTHR30137:SF8">
    <property type="entry name" value="BLR5498 PROTEIN"/>
    <property type="match status" value="1"/>
</dbReference>
<dbReference type="Pfam" id="PF00296">
    <property type="entry name" value="Bac_luciferase"/>
    <property type="match status" value="1"/>
</dbReference>
<dbReference type="EMBL" id="NHRY01000182">
    <property type="protein sequence ID" value="PPQ31811.1"/>
    <property type="molecule type" value="Genomic_DNA"/>
</dbReference>
<evidence type="ECO:0000256" key="1">
    <source>
        <dbReference type="ARBA" id="ARBA00023002"/>
    </source>
</evidence>
<evidence type="ECO:0000313" key="5">
    <source>
        <dbReference type="Proteomes" id="UP000239724"/>
    </source>
</evidence>
<sequence length="398" mass="44507">MITKFDSLFAGHTDIENIGYGGTPINERRYDNAHLSTALSKAQAIAQCMDDLGYTTFWMAEHHFQREGTECIPNVLMMALHLAHVTKSLKLGCGFNIAPMWHPLRLAEDYAMADILSNGRVVFGVGRGYHTREVETFGAPLIDQAANRELFEEQVDIIFKAFNSESFSHKGKHYTLPPEVPYRGYTLKDLTLVPRPARLPVECWQPIQGGSERALAFMAKHGIQGMVGGGSAEGGAMHNVVLKWQAEHAKIGKHLELGERLCFGFHFYIGENKEQCIRDAAKYYEENMKMFGELRLNRALTDEQIDIMRDPLRAPAAKLPRIEDAVASGGFLTGSADEIVEHLKKLEKAYPGLDRISISPSLGVPQAVILEQLEHFARDVMPAFRESRPEARKPAMAK</sequence>
<dbReference type="AlphaFoldDB" id="A0A2S6NB41"/>
<dbReference type="PANTHER" id="PTHR30137">
    <property type="entry name" value="LUCIFERASE-LIKE MONOOXYGENASE"/>
    <property type="match status" value="1"/>
</dbReference>
<dbReference type="RefSeq" id="WP_104519915.1">
    <property type="nucleotide sequence ID" value="NZ_NHRY01000182.1"/>
</dbReference>
<dbReference type="InterPro" id="IPR036661">
    <property type="entry name" value="Luciferase-like_sf"/>
</dbReference>
<proteinExistence type="predicted"/>
<feature type="domain" description="Luciferase-like" evidence="3">
    <location>
        <begin position="37"/>
        <end position="349"/>
    </location>
</feature>
<reference evidence="4 5" key="1">
    <citation type="journal article" date="2018" name="Arch. Microbiol.">
        <title>New insights into the metabolic potential of the phototrophic purple bacterium Rhodopila globiformis DSM 161(T) from its draft genome sequence and evidence for a vanadium-dependent nitrogenase.</title>
        <authorList>
            <person name="Imhoff J.F."/>
            <person name="Rahn T."/>
            <person name="Kunzel S."/>
            <person name="Neulinger S.C."/>
        </authorList>
    </citation>
    <scope>NUCLEOTIDE SEQUENCE [LARGE SCALE GENOMIC DNA]</scope>
    <source>
        <strain evidence="4 5">DSM 161</strain>
    </source>
</reference>
<evidence type="ECO:0000259" key="3">
    <source>
        <dbReference type="Pfam" id="PF00296"/>
    </source>
</evidence>
<keyword evidence="2" id="KW-0503">Monooxygenase</keyword>
<keyword evidence="5" id="KW-1185">Reference proteome</keyword>
<evidence type="ECO:0000313" key="4">
    <source>
        <dbReference type="EMBL" id="PPQ31811.1"/>
    </source>
</evidence>
<comment type="caution">
    <text evidence="4">The sequence shown here is derived from an EMBL/GenBank/DDBJ whole genome shotgun (WGS) entry which is preliminary data.</text>
</comment>